<reference evidence="2 3" key="1">
    <citation type="submission" date="2019-07" db="EMBL/GenBank/DDBJ databases">
        <title>Description of 53C-WASEF.</title>
        <authorList>
            <person name="Pitt A."/>
            <person name="Hahn M.W."/>
        </authorList>
    </citation>
    <scope>NUCLEOTIDE SEQUENCE [LARGE SCALE GENOMIC DNA]</scope>
    <source>
        <strain evidence="2 3">53C-WASEF</strain>
    </source>
</reference>
<organism evidence="2 3">
    <name type="scientific">Rariglobus hedericola</name>
    <dbReference type="NCBI Taxonomy" id="2597822"/>
    <lineage>
        <taxon>Bacteria</taxon>
        <taxon>Pseudomonadati</taxon>
        <taxon>Verrucomicrobiota</taxon>
        <taxon>Opitutia</taxon>
        <taxon>Opitutales</taxon>
        <taxon>Opitutaceae</taxon>
        <taxon>Rariglobus</taxon>
    </lineage>
</organism>
<dbReference type="AlphaFoldDB" id="A0A556QIT3"/>
<evidence type="ECO:0000256" key="1">
    <source>
        <dbReference type="SAM" id="SignalP"/>
    </source>
</evidence>
<evidence type="ECO:0000313" key="2">
    <source>
        <dbReference type="EMBL" id="TSJ76555.1"/>
    </source>
</evidence>
<keyword evidence="3" id="KW-1185">Reference proteome</keyword>
<sequence length="392" mass="42036">MINRPAYLLLSGCLLLTACKPSADPKAPSASAAPAPWRWEIYPESDRLLLATLPGTLEPARSHLFRAPGEARLQITPEILAAAPGTRWPADTVWGRLHTPADTLEDSELDRATAALAERERQVNNADRPAARLQLDREVAAAADNLALARLAEKDPDLFRAANAPLDPRLLPASSVTAATETLKLVQARRAALDDPATPETAELQTLRAEVTRRTRLRDERRTRSELKLPFAASLVFASSATAAERTVAPGELLAVARDWTGLRLRVRATLPELHGVAPASLIATVTPPGGSPLVLTYVSTQLEPRLNIEEPVFYFETTTLPNPLPPAGIDLACTVHTKLAASARIVPKLDLANRDTQATLLGGWAAALPTLLPGAELVAEGRASLALRPAR</sequence>
<feature type="signal peptide" evidence="1">
    <location>
        <begin position="1"/>
        <end position="23"/>
    </location>
</feature>
<feature type="chain" id="PRO_5021878878" description="HlyD family efflux transporter periplasmic adaptor subunit" evidence="1">
    <location>
        <begin position="24"/>
        <end position="392"/>
    </location>
</feature>
<dbReference type="RefSeq" id="WP_144230312.1">
    <property type="nucleotide sequence ID" value="NZ_CBCRVV010000004.1"/>
</dbReference>
<dbReference type="EMBL" id="VMBG01000002">
    <property type="protein sequence ID" value="TSJ76555.1"/>
    <property type="molecule type" value="Genomic_DNA"/>
</dbReference>
<proteinExistence type="predicted"/>
<dbReference type="Proteomes" id="UP000315648">
    <property type="component" value="Unassembled WGS sequence"/>
</dbReference>
<comment type="caution">
    <text evidence="2">The sequence shown here is derived from an EMBL/GenBank/DDBJ whole genome shotgun (WGS) entry which is preliminary data.</text>
</comment>
<gene>
    <name evidence="2" type="ORF">FPL22_10510</name>
</gene>
<keyword evidence="1" id="KW-0732">Signal</keyword>
<protein>
    <recommendedName>
        <fullName evidence="4">HlyD family efflux transporter periplasmic adaptor subunit</fullName>
    </recommendedName>
</protein>
<name>A0A556QIT3_9BACT</name>
<accession>A0A556QIT3</accession>
<evidence type="ECO:0000313" key="3">
    <source>
        <dbReference type="Proteomes" id="UP000315648"/>
    </source>
</evidence>
<evidence type="ECO:0008006" key="4">
    <source>
        <dbReference type="Google" id="ProtNLM"/>
    </source>
</evidence>
<dbReference type="PROSITE" id="PS51257">
    <property type="entry name" value="PROKAR_LIPOPROTEIN"/>
    <property type="match status" value="1"/>
</dbReference>